<evidence type="ECO:0000313" key="1">
    <source>
        <dbReference type="EMBL" id="MFG6458391.1"/>
    </source>
</evidence>
<name>A0ABW7G8V6_9BURK</name>
<comment type="caution">
    <text evidence="1">The sequence shown here is derived from an EMBL/GenBank/DDBJ whole genome shotgun (WGS) entry which is preliminary data.</text>
</comment>
<proteinExistence type="predicted"/>
<dbReference type="Proteomes" id="UP001606305">
    <property type="component" value="Unassembled WGS sequence"/>
</dbReference>
<protein>
    <submittedName>
        <fullName evidence="1">Uncharacterized protein</fullName>
    </submittedName>
</protein>
<dbReference type="RefSeq" id="WP_394489282.1">
    <property type="nucleotide sequence ID" value="NZ_JBIGIA010000012.1"/>
</dbReference>
<accession>A0ABW7G8V6</accession>
<gene>
    <name evidence="1" type="ORF">ACG00X_16245</name>
</gene>
<keyword evidence="2" id="KW-1185">Reference proteome</keyword>
<organism evidence="1 2">
    <name type="scientific">Pelomonas nitida</name>
    <dbReference type="NCBI Taxonomy" id="3299027"/>
    <lineage>
        <taxon>Bacteria</taxon>
        <taxon>Pseudomonadati</taxon>
        <taxon>Pseudomonadota</taxon>
        <taxon>Betaproteobacteria</taxon>
        <taxon>Burkholderiales</taxon>
        <taxon>Sphaerotilaceae</taxon>
        <taxon>Roseateles</taxon>
    </lineage>
</organism>
<evidence type="ECO:0000313" key="2">
    <source>
        <dbReference type="Proteomes" id="UP001606305"/>
    </source>
</evidence>
<dbReference type="EMBL" id="JBIGIA010000012">
    <property type="protein sequence ID" value="MFG6458391.1"/>
    <property type="molecule type" value="Genomic_DNA"/>
</dbReference>
<reference evidence="1 2" key="1">
    <citation type="submission" date="2024-09" db="EMBL/GenBank/DDBJ databases">
        <title>Novel species of the genus Pelomonas and Roseateles isolated from streams.</title>
        <authorList>
            <person name="Lu H."/>
        </authorList>
    </citation>
    <scope>NUCLEOTIDE SEQUENCE [LARGE SCALE GENOMIC DNA]</scope>
    <source>
        <strain evidence="1 2">BYS96W</strain>
    </source>
</reference>
<sequence length="224" mass="24515">MKRFIIKPPRGGAQRATLVTHQYDLMTQRTRTVYLGSVDIRLNPDRLRSGLADEEVHIKPAAVACATPFVVDAGVRTEIADWLELHGTFAQTELAAQREKERRLEAELAARREVEAVVRSSIEADVRAELAAEMEQHRLHPVDAAVAAVKAAGEALIAEALQLRELGSRLTSIRAQGVNAVGGTQLDALQAAANRLRLQEFAAFESACKKAGLMKSRRPRQGAH</sequence>